<dbReference type="EMBL" id="BMAO01019071">
    <property type="protein sequence ID" value="GFR28133.1"/>
    <property type="molecule type" value="Genomic_DNA"/>
</dbReference>
<dbReference type="PANTHER" id="PTHR31594:SF14">
    <property type="entry name" value="FIBRONECTIN TYPE-III DOMAIN-CONTAINING PROTEIN"/>
    <property type="match status" value="1"/>
</dbReference>
<evidence type="ECO:0000313" key="2">
    <source>
        <dbReference type="EMBL" id="GFR28133.1"/>
    </source>
</evidence>
<dbReference type="Proteomes" id="UP000887116">
    <property type="component" value="Unassembled WGS sequence"/>
</dbReference>
<reference evidence="2" key="1">
    <citation type="submission" date="2020-07" db="EMBL/GenBank/DDBJ databases">
        <title>Multicomponent nature underlies the extraordinary mechanical properties of spider dragline silk.</title>
        <authorList>
            <person name="Kono N."/>
            <person name="Nakamura H."/>
            <person name="Mori M."/>
            <person name="Yoshida Y."/>
            <person name="Ohtoshi R."/>
            <person name="Malay A.D."/>
            <person name="Moran D.A.P."/>
            <person name="Tomita M."/>
            <person name="Numata K."/>
            <person name="Arakawa K."/>
        </authorList>
    </citation>
    <scope>NUCLEOTIDE SEQUENCE</scope>
</reference>
<name>A0A8X6JJR7_TRICU</name>
<accession>A0A8X6JJR7</accession>
<sequence length="535" mass="59167">MEIVVLPYILPLLLGRTFNLDTMQIGVDIFPKNVTDNPIIIQNPVTETKYKIVDNAIDSRDLLDVSGSFSLSVKGGLFKAGASGAYLTDKYNRENTVEVAVRAVYQTVTEQLPSDAKPNDLWKTLGDAVGTHFVRSITYGGELIVALRLESNSTKDKQRIKAAVDVGGRIEIFDLGLEVEGEYMKEVSKTVESTQIKVFSSIPLSKAPNDMDTLKEAMKNFPDDLKNFDKGRGIPIKIELWPLSLLDPSKTDKLRNRVLEAELDGFTQKFDDLLNTKSAIADWMKAISRPLTEDQEKKIGNLYAEVEKVITFFYEVIGKLDMTGSSDQLKPANDAYGLSIPGVFYKKYLILRQTITKDQGEWTMSRGNGATYIHWGKANCTSVAEIMSSGYVVGPSGDGGGSNFLCLPDKPQFGNPPSNQKGAAILQGISYQFPNDKNRKLACSNCRLGARGTVQTFVGRTQCPEDWNYVYDGILMSGSRNSLSTKFVCLDKKPVELEEVTYKSPLVPDWAVIPEEGGSDDEEKQLLFTCVVCAK</sequence>
<dbReference type="AlphaFoldDB" id="A0A8X6JJR7"/>
<dbReference type="Pfam" id="PF01823">
    <property type="entry name" value="MACPF"/>
    <property type="match status" value="1"/>
</dbReference>
<evidence type="ECO:0000259" key="1">
    <source>
        <dbReference type="Pfam" id="PF01823"/>
    </source>
</evidence>
<gene>
    <name evidence="2" type="primary">X975_16987</name>
    <name evidence="2" type="ORF">TNCT_94821</name>
</gene>
<keyword evidence="3" id="KW-1185">Reference proteome</keyword>
<dbReference type="PANTHER" id="PTHR31594">
    <property type="entry name" value="AIG1-TYPE G DOMAIN-CONTAINING PROTEIN"/>
    <property type="match status" value="1"/>
</dbReference>
<protein>
    <recommendedName>
        <fullName evidence="1">MACPF domain-containing protein</fullName>
    </recommendedName>
</protein>
<evidence type="ECO:0000313" key="3">
    <source>
        <dbReference type="Proteomes" id="UP000887116"/>
    </source>
</evidence>
<proteinExistence type="predicted"/>
<feature type="domain" description="MACPF" evidence="1">
    <location>
        <begin position="109"/>
        <end position="192"/>
    </location>
</feature>
<dbReference type="OrthoDB" id="8954335at2759"/>
<organism evidence="2 3">
    <name type="scientific">Trichonephila clavata</name>
    <name type="common">Joro spider</name>
    <name type="synonym">Nephila clavata</name>
    <dbReference type="NCBI Taxonomy" id="2740835"/>
    <lineage>
        <taxon>Eukaryota</taxon>
        <taxon>Metazoa</taxon>
        <taxon>Ecdysozoa</taxon>
        <taxon>Arthropoda</taxon>
        <taxon>Chelicerata</taxon>
        <taxon>Arachnida</taxon>
        <taxon>Araneae</taxon>
        <taxon>Araneomorphae</taxon>
        <taxon>Entelegynae</taxon>
        <taxon>Araneoidea</taxon>
        <taxon>Nephilidae</taxon>
        <taxon>Trichonephila</taxon>
    </lineage>
</organism>
<dbReference type="InterPro" id="IPR020864">
    <property type="entry name" value="MACPF"/>
</dbReference>
<comment type="caution">
    <text evidence="2">The sequence shown here is derived from an EMBL/GenBank/DDBJ whole genome shotgun (WGS) entry which is preliminary data.</text>
</comment>
<dbReference type="InterPro" id="IPR052090">
    <property type="entry name" value="Cytolytic_pore-forming_toxin"/>
</dbReference>